<reference evidence="1 2" key="1">
    <citation type="submission" date="2012-12" db="EMBL/GenBank/DDBJ databases">
        <title>Genome assembly of Fulvivirga imtechensis AK7.</title>
        <authorList>
            <person name="Nupur N."/>
            <person name="Khatri I."/>
            <person name="Kumar R."/>
            <person name="Subramanian S."/>
            <person name="Pinnaka A."/>
        </authorList>
    </citation>
    <scope>NUCLEOTIDE SEQUENCE [LARGE SCALE GENOMIC DNA]</scope>
    <source>
        <strain evidence="1 2">AK7</strain>
    </source>
</reference>
<organism evidence="1 2">
    <name type="scientific">Fulvivirga imtechensis AK7</name>
    <dbReference type="NCBI Taxonomy" id="1237149"/>
    <lineage>
        <taxon>Bacteria</taxon>
        <taxon>Pseudomonadati</taxon>
        <taxon>Bacteroidota</taxon>
        <taxon>Cytophagia</taxon>
        <taxon>Cytophagales</taxon>
        <taxon>Fulvivirgaceae</taxon>
        <taxon>Fulvivirga</taxon>
    </lineage>
</organism>
<comment type="caution">
    <text evidence="1">The sequence shown here is derived from an EMBL/GenBank/DDBJ whole genome shotgun (WGS) entry which is preliminary data.</text>
</comment>
<gene>
    <name evidence="1" type="ORF">C900_05956</name>
</gene>
<sequence>MKKQKMTLKSLTVKSFIIAEDDMNTETVKGGGTLLTKPCGSCPCTYQCPTNDIFGCFTRENTGTCCVVGW</sequence>
<proteinExistence type="predicted"/>
<dbReference type="STRING" id="1237149.C900_05956"/>
<evidence type="ECO:0000313" key="2">
    <source>
        <dbReference type="Proteomes" id="UP000011135"/>
    </source>
</evidence>
<dbReference type="RefSeq" id="WP_009583045.1">
    <property type="nucleotide sequence ID" value="NZ_AMZN01000099.1"/>
</dbReference>
<accession>L8JMP5</accession>
<dbReference type="Proteomes" id="UP000011135">
    <property type="component" value="Unassembled WGS sequence"/>
</dbReference>
<evidence type="ECO:0000313" key="1">
    <source>
        <dbReference type="EMBL" id="ELR68667.1"/>
    </source>
</evidence>
<dbReference type="EMBL" id="AMZN01000099">
    <property type="protein sequence ID" value="ELR68667.1"/>
    <property type="molecule type" value="Genomic_DNA"/>
</dbReference>
<dbReference type="NCBIfam" id="NF038180">
    <property type="entry name" value="leader_pinensin"/>
    <property type="match status" value="1"/>
</dbReference>
<name>L8JMP5_9BACT</name>
<dbReference type="InterPro" id="IPR059231">
    <property type="entry name" value="Leader_pinensin"/>
</dbReference>
<dbReference type="AlphaFoldDB" id="L8JMP5"/>
<keyword evidence="2" id="KW-1185">Reference proteome</keyword>
<protein>
    <submittedName>
        <fullName evidence="1">Uncharacterized protein</fullName>
    </submittedName>
</protein>